<keyword evidence="4 14" id="KW-0240">DNA-directed RNA polymerase</keyword>
<evidence type="ECO:0000256" key="1">
    <source>
        <dbReference type="ARBA" id="ARBA00004123"/>
    </source>
</evidence>
<dbReference type="RefSeq" id="XP_977135.2">
    <property type="nucleotide sequence ID" value="XM_972042.2"/>
</dbReference>
<dbReference type="FunCoup" id="Q22M85">
    <property type="interactions" value="439"/>
</dbReference>
<evidence type="ECO:0000256" key="12">
    <source>
        <dbReference type="ARBA" id="ARBA00048552"/>
    </source>
</evidence>
<dbReference type="InterPro" id="IPR015700">
    <property type="entry name" value="RPC1"/>
</dbReference>
<keyword evidence="8" id="KW-0862">Zinc</keyword>
<dbReference type="GO" id="GO:0005634">
    <property type="term" value="C:nucleus"/>
    <property type="evidence" value="ECO:0007669"/>
    <property type="project" value="UniProtKB-SubCell"/>
</dbReference>
<comment type="function">
    <text evidence="13">DNA-dependent RNA polymerase catalyzes the transcription of DNA into RNA using the four ribonucleoside triphosphates as substrates. Largest and catalytic core component of RNA polymerase III which synthesizes small RNAs, such as 5S rRNA and tRNAs. Forms the polymerase active center together with the second largest subunit. A single-stranded DNA template strand of the promoter is positioned within the central active site cleft of Pol III. A bridging helix emanates from RPC1 and crosses the cleft near the catalytic site and is thought to promote translocation of Pol III by acting as a ratchet that moves the RNA-DNA hybrid through the active site by switching from straight to bent conformations at each step of nucleotide addition.</text>
</comment>
<dbReference type="InParanoid" id="Q22M85"/>
<protein>
    <recommendedName>
        <fullName evidence="14">DNA-directed RNA polymerase subunit</fullName>
        <ecNumber evidence="14">2.7.7.6</ecNumber>
    </recommendedName>
</protein>
<evidence type="ECO:0000256" key="10">
    <source>
        <dbReference type="ARBA" id="ARBA00023163"/>
    </source>
</evidence>
<evidence type="ECO:0000256" key="8">
    <source>
        <dbReference type="ARBA" id="ARBA00022833"/>
    </source>
</evidence>
<evidence type="ECO:0000256" key="9">
    <source>
        <dbReference type="ARBA" id="ARBA00022842"/>
    </source>
</evidence>
<dbReference type="KEGG" id="tet:TTHERM_00037340"/>
<evidence type="ECO:0000256" key="7">
    <source>
        <dbReference type="ARBA" id="ARBA00022723"/>
    </source>
</evidence>
<evidence type="ECO:0000256" key="5">
    <source>
        <dbReference type="ARBA" id="ARBA00022679"/>
    </source>
</evidence>
<dbReference type="FunFam" id="2.40.40.20:FF:000019">
    <property type="entry name" value="DNA-directed RNA polymerase II subunit RPB1"/>
    <property type="match status" value="1"/>
</dbReference>
<gene>
    <name evidence="16" type="ORF">TTHERM_00037340</name>
</gene>
<evidence type="ECO:0000313" key="17">
    <source>
        <dbReference type="Proteomes" id="UP000009168"/>
    </source>
</evidence>
<dbReference type="Pfam" id="PF00623">
    <property type="entry name" value="RNA_pol_Rpb1_2"/>
    <property type="match status" value="1"/>
</dbReference>
<dbReference type="InterPro" id="IPR042102">
    <property type="entry name" value="RNA_pol_Rpb1_3_sf"/>
</dbReference>
<evidence type="ECO:0000256" key="4">
    <source>
        <dbReference type="ARBA" id="ARBA00022478"/>
    </source>
</evidence>
<comment type="subcellular location">
    <subcellularLocation>
        <location evidence="1">Nucleus</location>
    </subcellularLocation>
</comment>
<dbReference type="Gene3D" id="1.10.274.100">
    <property type="entry name" value="RNA polymerase Rpb1, domain 3"/>
    <property type="match status" value="1"/>
</dbReference>
<keyword evidence="7" id="KW-0479">Metal-binding</keyword>
<keyword evidence="11" id="KW-0539">Nucleus</keyword>
<dbReference type="InterPro" id="IPR035698">
    <property type="entry name" value="RNAP_III_Rpc1_C"/>
</dbReference>
<proteinExistence type="inferred from homology"/>
<dbReference type="InterPro" id="IPR007080">
    <property type="entry name" value="RNA_pol_Rpb1_1"/>
</dbReference>
<dbReference type="eggNOG" id="KOG0261">
    <property type="taxonomic scope" value="Eukaryota"/>
</dbReference>
<dbReference type="Pfam" id="PF04983">
    <property type="entry name" value="RNA_pol_Rpb1_3"/>
    <property type="match status" value="1"/>
</dbReference>
<dbReference type="Proteomes" id="UP000009168">
    <property type="component" value="Unassembled WGS sequence"/>
</dbReference>
<dbReference type="Gene3D" id="6.20.50.80">
    <property type="match status" value="1"/>
</dbReference>
<dbReference type="STRING" id="312017.Q22M85"/>
<dbReference type="GO" id="GO:0003899">
    <property type="term" value="F:DNA-directed RNA polymerase activity"/>
    <property type="evidence" value="ECO:0007669"/>
    <property type="project" value="UniProtKB-EC"/>
</dbReference>
<dbReference type="Gene3D" id="3.30.1490.180">
    <property type="entry name" value="RNA polymerase ii"/>
    <property type="match status" value="1"/>
</dbReference>
<dbReference type="PANTHER" id="PTHR48446:SF1">
    <property type="entry name" value="DNA-DIRECTED RNA POLYMERASE SUBUNIT BETA' N-TERMINAL SECTION"/>
    <property type="match status" value="1"/>
</dbReference>
<dbReference type="HOGENOM" id="CLU_000487_3_0_1"/>
<evidence type="ECO:0000256" key="11">
    <source>
        <dbReference type="ARBA" id="ARBA00023242"/>
    </source>
</evidence>
<accession>Q22M85</accession>
<dbReference type="EMBL" id="GG662720">
    <property type="protein sequence ID" value="EAR86368.2"/>
    <property type="molecule type" value="Genomic_DNA"/>
</dbReference>
<dbReference type="Gene3D" id="1.10.150.390">
    <property type="match status" value="1"/>
</dbReference>
<organism evidence="16 17">
    <name type="scientific">Tetrahymena thermophila (strain SB210)</name>
    <dbReference type="NCBI Taxonomy" id="312017"/>
    <lineage>
        <taxon>Eukaryota</taxon>
        <taxon>Sar</taxon>
        <taxon>Alveolata</taxon>
        <taxon>Ciliophora</taxon>
        <taxon>Intramacronucleata</taxon>
        <taxon>Oligohymenophorea</taxon>
        <taxon>Hymenostomatida</taxon>
        <taxon>Tetrahymenina</taxon>
        <taxon>Tetrahymenidae</taxon>
        <taxon>Tetrahymena</taxon>
    </lineage>
</organism>
<dbReference type="CDD" id="cd02583">
    <property type="entry name" value="RNAP_III_RPC1_N"/>
    <property type="match status" value="1"/>
</dbReference>
<evidence type="ECO:0000256" key="6">
    <source>
        <dbReference type="ARBA" id="ARBA00022695"/>
    </source>
</evidence>
<keyword evidence="6 14" id="KW-0548">Nucleotidyltransferase</keyword>
<dbReference type="Gene3D" id="1.10.132.30">
    <property type="match status" value="1"/>
</dbReference>
<evidence type="ECO:0000256" key="3">
    <source>
        <dbReference type="ARBA" id="ARBA00011206"/>
    </source>
</evidence>
<dbReference type="InterPro" id="IPR044893">
    <property type="entry name" value="RNA_pol_Rpb1_clamp_domain"/>
</dbReference>
<sequence>MQMSVIQPLRQLKETKRIGSIQYSILSTNEIIDMSEVCLDEPSFYNQTTRAPLNRGPLDLRMGPSMRENNLKCQTCNQEMLECPGHFGFIKLALPIFHIGFFGDVINILQCICKSCGKVLLDEDEKKNSMKRMQKAIDDKNYQLRADLYVKMRKECKKGANQKCRSCGYKNGPLKKMPKMPTTISFSDQTKLEQDFRDIRESEDIFQENLRKILESKNMKEMIEILNPLETYKIFRKITCDEILLFNIQQNHPCDLILTHIIAPPACIRPTVKEGESNVRHDDLTVKIRDFLDRNKRIAQMIEDGEDLIKINQEWFLLQCSHAHYLNAETPNLPFKMDKDFGKKDIRALAQRLKGKKGRFRGNLSGKRSNFTGRTVISPDPNIPIDNVVVPEYMAKILTFPEQVNAINIERLKKLVINGPEKYPGAHYIIAKDTEDKFNLSIDNRRKKADELKIGDIVERHIQNGEILLFNRQPSLHRISIMAFKANIQKWNTIRFNECCCAPFNADFDGDEMNIHVPQTIEARAEAQYLLDVKQNLISPKNGESIIALIQDFLTTAYLITHKDMFFDRAAFCQCCTYFSDGIERIDLPPPAIILPVEMWTGKQIIDVILRPNRFSNIIVNLILKEKCYDTKQDRGVMCPTDGYVVFQSSELMCGNLGKTTLGSGNKNGLFYRLSRDNSQYMAASVMSRFAKLSARWITNYGMTIGISDVTPSPSLNKINEKKKDEAIDSCKFQSLIFTNSIGKLDMQTVSDRKKLVEAEISKTLNQVREDIGSNCNKQLPPTNGPLIMATCGSKGSATNLSQMIGCVGQQIIGGRRVPNGFTGRTLPHFEKDEIFPHPEAMGFVRNSFFTGLSAPEFFFHTMAGRESLVDTAVKTADTGYMSRRLVKMLEDLSVNYDLTIRTCDKKELVQFRYGGDGICPWMSEEKVTDKSIPIDLETMLKYVKSIAPINYKREQSLYPYQIYQICLEELKRTKMDYIPELSLEPMQNSSYNREFDQDYIQQQLNSTDNKFDVQLVKEPLEYFKDSVSLFIKQICQKIMKVRTQLGLTPGDIESPDNATSIHVDNTIHITKRQINYFFKTLWERYPQMLVEPGEAVGAVGATSISEPATQMTLKSFHFAGVASMNITQGVPRMKEIIDAAKKISTPIIDVKLLPQFQSEHSYRSIRLQIEKTYLGEISNFYQEVYSPKDCHLYIEYNKKKLEQFRLYGLEIPLSSIKKGILEIAKDIKEDQIIAVKDQDLKPVGIKINPGNDVKKNVFFKIQNWKKILPGAVVSGMKDVKRVSISKDKKKGDKNEYKFDLFVEGNSFKQVLQLDEVDFANTLSVDIFEVLQILGVEAARKTIINEITKTIKSHSLNVDRRHLILVADVLTSKGRLHGSTRQGINSMKDSTLMLASFEKTTEILYNAALQGRKDTLEGVSERIIIGQNIPMGTGTFNLLYGNRSIVQKKKKKIISSKVKFTPLFKDSK</sequence>
<dbReference type="SMART" id="SM00663">
    <property type="entry name" value="RPOLA_N"/>
    <property type="match status" value="1"/>
</dbReference>
<dbReference type="CDD" id="cd02736">
    <property type="entry name" value="RNAP_III_Rpc1_C"/>
    <property type="match status" value="1"/>
</dbReference>
<dbReference type="Gene3D" id="4.10.860.120">
    <property type="entry name" value="RNA polymerase II, clamp domain"/>
    <property type="match status" value="1"/>
</dbReference>
<keyword evidence="17" id="KW-1185">Reference proteome</keyword>
<evidence type="ECO:0000256" key="13">
    <source>
        <dbReference type="ARBA" id="ARBA00058108"/>
    </source>
</evidence>
<keyword evidence="5 14" id="KW-0808">Transferase</keyword>
<dbReference type="GO" id="GO:0006351">
    <property type="term" value="P:DNA-templated transcription"/>
    <property type="evidence" value="ECO:0007669"/>
    <property type="project" value="InterPro"/>
</dbReference>
<dbReference type="GO" id="GO:0046872">
    <property type="term" value="F:metal ion binding"/>
    <property type="evidence" value="ECO:0007669"/>
    <property type="project" value="UniProtKB-KW"/>
</dbReference>
<dbReference type="InterPro" id="IPR007066">
    <property type="entry name" value="RNA_pol_Rpb1_3"/>
</dbReference>
<dbReference type="OrthoDB" id="270392at2759"/>
<dbReference type="SUPFAM" id="SSF64484">
    <property type="entry name" value="beta and beta-prime subunits of DNA dependent RNA-polymerase"/>
    <property type="match status" value="1"/>
</dbReference>
<dbReference type="FunFam" id="1.10.274.100:FF:000008">
    <property type="entry name" value="DNA-directed RNA polymerase subunit"/>
    <property type="match status" value="1"/>
</dbReference>
<evidence type="ECO:0000256" key="2">
    <source>
        <dbReference type="ARBA" id="ARBA00006460"/>
    </source>
</evidence>
<dbReference type="InterPro" id="IPR007083">
    <property type="entry name" value="RNA_pol_Rpb1_4"/>
</dbReference>
<dbReference type="InterPro" id="IPR035697">
    <property type="entry name" value="RNAP_III_RPC1_N"/>
</dbReference>
<feature type="domain" description="RNA polymerase N-terminal" evidence="15">
    <location>
        <begin position="254"/>
        <end position="561"/>
    </location>
</feature>
<evidence type="ECO:0000259" key="15">
    <source>
        <dbReference type="SMART" id="SM00663"/>
    </source>
</evidence>
<evidence type="ECO:0000256" key="14">
    <source>
        <dbReference type="RuleBase" id="RU004279"/>
    </source>
</evidence>
<dbReference type="GeneID" id="7844758"/>
<evidence type="ECO:0000313" key="16">
    <source>
        <dbReference type="EMBL" id="EAR86368.2"/>
    </source>
</evidence>
<dbReference type="Pfam" id="PF05000">
    <property type="entry name" value="RNA_pol_Rpb1_4"/>
    <property type="match status" value="1"/>
</dbReference>
<dbReference type="InterPro" id="IPR000722">
    <property type="entry name" value="RNA_pol_asu"/>
</dbReference>
<reference evidence="17" key="1">
    <citation type="journal article" date="2006" name="PLoS Biol.">
        <title>Macronuclear genome sequence of the ciliate Tetrahymena thermophila, a model eukaryote.</title>
        <authorList>
            <person name="Eisen J.A."/>
            <person name="Coyne R.S."/>
            <person name="Wu M."/>
            <person name="Wu D."/>
            <person name="Thiagarajan M."/>
            <person name="Wortman J.R."/>
            <person name="Badger J.H."/>
            <person name="Ren Q."/>
            <person name="Amedeo P."/>
            <person name="Jones K.M."/>
            <person name="Tallon L.J."/>
            <person name="Delcher A.L."/>
            <person name="Salzberg S.L."/>
            <person name="Silva J.C."/>
            <person name="Haas B.J."/>
            <person name="Majoros W.H."/>
            <person name="Farzad M."/>
            <person name="Carlton J.M."/>
            <person name="Smith R.K. Jr."/>
            <person name="Garg J."/>
            <person name="Pearlman R.E."/>
            <person name="Karrer K.M."/>
            <person name="Sun L."/>
            <person name="Manning G."/>
            <person name="Elde N.C."/>
            <person name="Turkewitz A.P."/>
            <person name="Asai D.J."/>
            <person name="Wilkes D.E."/>
            <person name="Wang Y."/>
            <person name="Cai H."/>
            <person name="Collins K."/>
            <person name="Stewart B.A."/>
            <person name="Lee S.R."/>
            <person name="Wilamowska K."/>
            <person name="Weinberg Z."/>
            <person name="Ruzzo W.L."/>
            <person name="Wloga D."/>
            <person name="Gaertig J."/>
            <person name="Frankel J."/>
            <person name="Tsao C.-C."/>
            <person name="Gorovsky M.A."/>
            <person name="Keeling P.J."/>
            <person name="Waller R.F."/>
            <person name="Patron N.J."/>
            <person name="Cherry J.M."/>
            <person name="Stover N.A."/>
            <person name="Krieger C.J."/>
            <person name="del Toro C."/>
            <person name="Ryder H.F."/>
            <person name="Williamson S.C."/>
            <person name="Barbeau R.A."/>
            <person name="Hamilton E.P."/>
            <person name="Orias E."/>
        </authorList>
    </citation>
    <scope>NUCLEOTIDE SEQUENCE [LARGE SCALE GENOMIC DNA]</scope>
    <source>
        <strain evidence="17">SB210</strain>
    </source>
</reference>
<dbReference type="InterPro" id="IPR006592">
    <property type="entry name" value="RNA_pol_N"/>
</dbReference>
<dbReference type="InterPro" id="IPR007081">
    <property type="entry name" value="RNA_pol_Rpb1_5"/>
</dbReference>
<comment type="similarity">
    <text evidence="2 14">Belongs to the RNA polymerase beta' chain family.</text>
</comment>
<dbReference type="GO" id="GO:0000428">
    <property type="term" value="C:DNA-directed RNA polymerase complex"/>
    <property type="evidence" value="ECO:0007669"/>
    <property type="project" value="UniProtKB-KW"/>
</dbReference>
<comment type="catalytic activity">
    <reaction evidence="12 14">
        <text>RNA(n) + a ribonucleoside 5'-triphosphate = RNA(n+1) + diphosphate</text>
        <dbReference type="Rhea" id="RHEA:21248"/>
        <dbReference type="Rhea" id="RHEA-COMP:14527"/>
        <dbReference type="Rhea" id="RHEA-COMP:17342"/>
        <dbReference type="ChEBI" id="CHEBI:33019"/>
        <dbReference type="ChEBI" id="CHEBI:61557"/>
        <dbReference type="ChEBI" id="CHEBI:140395"/>
        <dbReference type="EC" id="2.7.7.6"/>
    </reaction>
</comment>
<name>Q22M85_TETTS</name>
<dbReference type="Pfam" id="PF04998">
    <property type="entry name" value="RNA_pol_Rpb1_5"/>
    <property type="match status" value="1"/>
</dbReference>
<dbReference type="EC" id="2.7.7.6" evidence="14"/>
<dbReference type="PANTHER" id="PTHR48446">
    <property type="entry name" value="DNA-DIRECTED RNA POLYMERASE SUBUNIT BETA' N-TERMINAL SECTION"/>
    <property type="match status" value="1"/>
</dbReference>
<dbReference type="Pfam" id="PF04997">
    <property type="entry name" value="RNA_pol_Rpb1_1"/>
    <property type="match status" value="1"/>
</dbReference>
<keyword evidence="10 14" id="KW-0804">Transcription</keyword>
<dbReference type="Gene3D" id="6.10.250.2940">
    <property type="match status" value="1"/>
</dbReference>
<dbReference type="Gene3D" id="2.40.40.20">
    <property type="match status" value="1"/>
</dbReference>
<dbReference type="InterPro" id="IPR038120">
    <property type="entry name" value="Rpb1_funnel_sf"/>
</dbReference>
<keyword evidence="9" id="KW-0460">Magnesium</keyword>
<dbReference type="GO" id="GO:0003677">
    <property type="term" value="F:DNA binding"/>
    <property type="evidence" value="ECO:0007669"/>
    <property type="project" value="InterPro"/>
</dbReference>
<comment type="subunit">
    <text evidence="3">Component of the RNA polymerase III (Pol III) complex consisting of 17 subunits.</text>
</comment>